<evidence type="ECO:0000313" key="3">
    <source>
        <dbReference type="EMBL" id="CAD9119683.1"/>
    </source>
</evidence>
<feature type="signal peptide" evidence="2">
    <location>
        <begin position="1"/>
        <end position="24"/>
    </location>
</feature>
<dbReference type="EMBL" id="HBGF01025155">
    <property type="protein sequence ID" value="CAD9119683.1"/>
    <property type="molecule type" value="Transcribed_RNA"/>
</dbReference>
<reference evidence="4" key="1">
    <citation type="submission" date="2021-01" db="EMBL/GenBank/DDBJ databases">
        <authorList>
            <person name="Corre E."/>
            <person name="Pelletier E."/>
            <person name="Niang G."/>
            <person name="Scheremetjew M."/>
            <person name="Finn R."/>
            <person name="Kale V."/>
            <person name="Holt S."/>
            <person name="Cochrane G."/>
            <person name="Meng A."/>
            <person name="Brown T."/>
            <person name="Cohen L."/>
        </authorList>
    </citation>
    <scope>NUCLEOTIDE SEQUENCE</scope>
    <source>
        <strain evidence="4">CCAP 1951/1</strain>
    </source>
</reference>
<gene>
    <name evidence="3" type="ORF">NDES1114_LOCUS16668</name>
    <name evidence="4" type="ORF">NDES1114_LOCUS16669</name>
</gene>
<evidence type="ECO:0000256" key="1">
    <source>
        <dbReference type="SAM" id="MobiDB-lite"/>
    </source>
</evidence>
<organism evidence="4">
    <name type="scientific">Neobodo designis</name>
    <name type="common">Flagellated protozoan</name>
    <name type="synonym">Bodo designis</name>
    <dbReference type="NCBI Taxonomy" id="312471"/>
    <lineage>
        <taxon>Eukaryota</taxon>
        <taxon>Discoba</taxon>
        <taxon>Euglenozoa</taxon>
        <taxon>Kinetoplastea</taxon>
        <taxon>Metakinetoplastina</taxon>
        <taxon>Neobodonida</taxon>
        <taxon>Neobodo</taxon>
    </lineage>
</organism>
<dbReference type="EMBL" id="HBGF01025156">
    <property type="protein sequence ID" value="CAD9119684.1"/>
    <property type="molecule type" value="Transcribed_RNA"/>
</dbReference>
<evidence type="ECO:0000313" key="4">
    <source>
        <dbReference type="EMBL" id="CAD9119684.1"/>
    </source>
</evidence>
<feature type="region of interest" description="Disordered" evidence="1">
    <location>
        <begin position="24"/>
        <end position="78"/>
    </location>
</feature>
<name>A0A6U4SRC4_NEODS</name>
<accession>A0A6U4SRC4</accession>
<feature type="compositionally biased region" description="Pro residues" evidence="1">
    <location>
        <begin position="58"/>
        <end position="72"/>
    </location>
</feature>
<keyword evidence="2" id="KW-0732">Signal</keyword>
<dbReference type="AlphaFoldDB" id="A0A6U4SRC4"/>
<feature type="compositionally biased region" description="Polar residues" evidence="1">
    <location>
        <begin position="24"/>
        <end position="33"/>
    </location>
</feature>
<feature type="chain" id="PRO_5036393936" evidence="2">
    <location>
        <begin position="25"/>
        <end position="223"/>
    </location>
</feature>
<evidence type="ECO:0000256" key="2">
    <source>
        <dbReference type="SAM" id="SignalP"/>
    </source>
</evidence>
<sequence length="223" mass="23062">MRFTAALVLAVVVVASVALEPTLATSTPKNGNGQSAGGNKKKGATPGGGSGNAKPKPEAPVPSPTPPTPEPAPTDDATKAHIDAAAAASAAFDKAFEGHLADVDRMLGEVRATAAQAHDRHRAVLDGHRDLHVKTDAKLGSALDAATTHGNVDEHGLSATLDGLHERSKKHSAGLAAEVEAAHETLRRARVFADDKQRPKESDAFKHPGSDRLAELMKQAADL</sequence>
<protein>
    <submittedName>
        <fullName evidence="4">Uncharacterized protein</fullName>
    </submittedName>
</protein>
<proteinExistence type="predicted"/>